<dbReference type="InterPro" id="IPR029055">
    <property type="entry name" value="Ntn_hydrolases_N"/>
</dbReference>
<dbReference type="CDD" id="cd04514">
    <property type="entry name" value="Taspase1_like"/>
    <property type="match status" value="1"/>
</dbReference>
<gene>
    <name evidence="4" type="ORF">D9611_003869</name>
</gene>
<sequence length="490" mass="51818">MTTMHNRCPDAYIAVHGGAGVHGQAVDKDVRRVLRQACSRAMGVVSNANGDHDVEGELFPSLAMVESATTVLEDDPALNAGYGSSLTLDGTVECDAAIMAGKGQRFGSVGSVPDVKNPVTLARAILEYSSKADKLGRVPPLTLVSQGASSFAKRVSQSSSTTSPKPELVSPPSLISPNAKAQYDKWKARLEDPAYHPPPLSLSTYTPRSPLLSPRSPHFGTFPVSPSVSESSYFGSPPPDTPLSPGSSFAQHPNGGTPTSEAPSSVESDTSTLHDIQDTVGAVAWHPRDGAAASVSSGGLLLKLPGRMGEAAVYGAGCWAQHEADNIANPSVACSVSGTGEYIMRASLARVVGERVLEGIKTSSTTPKAGVFPDLNVEDGDDEDEDIDDDGSTDPHHILQTILEKDFWEEFQKEGEPNPSAGVLLLTREIDEEGKASVRLWCAFTTPTMAIAYASPNHPKPKAVVLRHPDVCNSRHLSDKPRIFITAIPL</sequence>
<evidence type="ECO:0000313" key="4">
    <source>
        <dbReference type="EMBL" id="KAF5317252.1"/>
    </source>
</evidence>
<feature type="site" description="Cleavage; by autolysis" evidence="2">
    <location>
        <begin position="278"/>
        <end position="279"/>
    </location>
</feature>
<dbReference type="GO" id="GO:0051604">
    <property type="term" value="P:protein maturation"/>
    <property type="evidence" value="ECO:0007669"/>
    <property type="project" value="TreeGrafter"/>
</dbReference>
<feature type="compositionally biased region" description="Polar residues" evidence="3">
    <location>
        <begin position="154"/>
        <end position="164"/>
    </location>
</feature>
<dbReference type="Pfam" id="PF01112">
    <property type="entry name" value="Asparaginase_2"/>
    <property type="match status" value="2"/>
</dbReference>
<feature type="region of interest" description="Disordered" evidence="3">
    <location>
        <begin position="227"/>
        <end position="272"/>
    </location>
</feature>
<dbReference type="OrthoDB" id="77601at2759"/>
<reference evidence="4 5" key="1">
    <citation type="journal article" date="2020" name="ISME J.">
        <title>Uncovering the hidden diversity of litter-decomposition mechanisms in mushroom-forming fungi.</title>
        <authorList>
            <person name="Floudas D."/>
            <person name="Bentzer J."/>
            <person name="Ahren D."/>
            <person name="Johansson T."/>
            <person name="Persson P."/>
            <person name="Tunlid A."/>
        </authorList>
    </citation>
    <scope>NUCLEOTIDE SEQUENCE [LARGE SCALE GENOMIC DNA]</scope>
    <source>
        <strain evidence="4 5">CBS 175.51</strain>
    </source>
</reference>
<feature type="active site" description="Nucleophile" evidence="1">
    <location>
        <position position="279"/>
    </location>
</feature>
<dbReference type="Gene3D" id="3.60.20.30">
    <property type="entry name" value="(Glycosyl)asparaginase"/>
    <property type="match status" value="1"/>
</dbReference>
<dbReference type="EMBL" id="JAACJK010000219">
    <property type="protein sequence ID" value="KAF5317252.1"/>
    <property type="molecule type" value="Genomic_DNA"/>
</dbReference>
<evidence type="ECO:0008006" key="6">
    <source>
        <dbReference type="Google" id="ProtNLM"/>
    </source>
</evidence>
<dbReference type="SUPFAM" id="SSF56235">
    <property type="entry name" value="N-terminal nucleophile aminohydrolases (Ntn hydrolases)"/>
    <property type="match status" value="1"/>
</dbReference>
<evidence type="ECO:0000256" key="3">
    <source>
        <dbReference type="SAM" id="MobiDB-lite"/>
    </source>
</evidence>
<dbReference type="GO" id="GO:0005737">
    <property type="term" value="C:cytoplasm"/>
    <property type="evidence" value="ECO:0007669"/>
    <property type="project" value="TreeGrafter"/>
</dbReference>
<comment type="caution">
    <text evidence="4">The sequence shown here is derived from an EMBL/GenBank/DDBJ whole genome shotgun (WGS) entry which is preliminary data.</text>
</comment>
<feature type="compositionally biased region" description="Acidic residues" evidence="3">
    <location>
        <begin position="376"/>
        <end position="392"/>
    </location>
</feature>
<protein>
    <recommendedName>
        <fullName evidence="6">N-terminal nucleophile aminohydrolase</fullName>
    </recommendedName>
</protein>
<feature type="region of interest" description="Disordered" evidence="3">
    <location>
        <begin position="154"/>
        <end position="176"/>
    </location>
</feature>
<keyword evidence="5" id="KW-1185">Reference proteome</keyword>
<feature type="region of interest" description="Disordered" evidence="3">
    <location>
        <begin position="368"/>
        <end position="393"/>
    </location>
</feature>
<feature type="compositionally biased region" description="Polar residues" evidence="3">
    <location>
        <begin position="244"/>
        <end position="272"/>
    </location>
</feature>
<dbReference type="PANTHER" id="PTHR10188:SF8">
    <property type="entry name" value="THREONINE ASPARTASE 1"/>
    <property type="match status" value="1"/>
</dbReference>
<dbReference type="AlphaFoldDB" id="A0A8H5B657"/>
<name>A0A8H5B657_9AGAR</name>
<proteinExistence type="predicted"/>
<evidence type="ECO:0000313" key="5">
    <source>
        <dbReference type="Proteomes" id="UP000541558"/>
    </source>
</evidence>
<dbReference type="InterPro" id="IPR000246">
    <property type="entry name" value="Peptidase_T2"/>
</dbReference>
<dbReference type="GO" id="GO:0004298">
    <property type="term" value="F:threonine-type endopeptidase activity"/>
    <property type="evidence" value="ECO:0007669"/>
    <property type="project" value="InterPro"/>
</dbReference>
<dbReference type="Proteomes" id="UP000541558">
    <property type="component" value="Unassembled WGS sequence"/>
</dbReference>
<evidence type="ECO:0000256" key="1">
    <source>
        <dbReference type="PIRSR" id="PIRSR600246-1"/>
    </source>
</evidence>
<organism evidence="4 5">
    <name type="scientific">Ephemerocybe angulata</name>
    <dbReference type="NCBI Taxonomy" id="980116"/>
    <lineage>
        <taxon>Eukaryota</taxon>
        <taxon>Fungi</taxon>
        <taxon>Dikarya</taxon>
        <taxon>Basidiomycota</taxon>
        <taxon>Agaricomycotina</taxon>
        <taxon>Agaricomycetes</taxon>
        <taxon>Agaricomycetidae</taxon>
        <taxon>Agaricales</taxon>
        <taxon>Agaricineae</taxon>
        <taxon>Psathyrellaceae</taxon>
        <taxon>Ephemerocybe</taxon>
    </lineage>
</organism>
<dbReference type="InterPro" id="IPR037464">
    <property type="entry name" value="Taspase1"/>
</dbReference>
<evidence type="ECO:0000256" key="2">
    <source>
        <dbReference type="PIRSR" id="PIRSR600246-3"/>
    </source>
</evidence>
<dbReference type="PANTHER" id="PTHR10188">
    <property type="entry name" value="L-ASPARAGINASE"/>
    <property type="match status" value="1"/>
</dbReference>
<accession>A0A8H5B657</accession>